<reference evidence="2 3" key="1">
    <citation type="submission" date="2022-10" db="EMBL/GenBank/DDBJ databases">
        <title>Marinomonas transparenta sp. nov. and Marinomonas sargassi sp. nov., isolated from marine alga (Sargassum natans (L.) Gaillon).</title>
        <authorList>
            <person name="Wang Y."/>
        </authorList>
    </citation>
    <scope>NUCLEOTIDE SEQUENCE [LARGE SCALE GENOMIC DNA]</scope>
    <source>
        <strain evidence="2 3">C2222</strain>
    </source>
</reference>
<keyword evidence="1" id="KW-0732">Signal</keyword>
<name>A0ABT2YR67_9GAMM</name>
<evidence type="ECO:0000313" key="2">
    <source>
        <dbReference type="EMBL" id="MCV2402378.1"/>
    </source>
</evidence>
<feature type="signal peptide" evidence="1">
    <location>
        <begin position="1"/>
        <end position="21"/>
    </location>
</feature>
<evidence type="ECO:0000256" key="1">
    <source>
        <dbReference type="SAM" id="SignalP"/>
    </source>
</evidence>
<dbReference type="EMBL" id="JAOVZB010000002">
    <property type="protein sequence ID" value="MCV2402378.1"/>
    <property type="molecule type" value="Genomic_DNA"/>
</dbReference>
<dbReference type="RefSeq" id="WP_263529758.1">
    <property type="nucleotide sequence ID" value="NZ_JAOVZB010000002.1"/>
</dbReference>
<gene>
    <name evidence="2" type="ORF">OFY17_05685</name>
</gene>
<accession>A0ABT2YR67</accession>
<proteinExistence type="predicted"/>
<evidence type="ECO:0008006" key="4">
    <source>
        <dbReference type="Google" id="ProtNLM"/>
    </source>
</evidence>
<evidence type="ECO:0000313" key="3">
    <source>
        <dbReference type="Proteomes" id="UP001209713"/>
    </source>
</evidence>
<protein>
    <recommendedName>
        <fullName evidence="4">DUF4139 domain-containing protein</fullName>
    </recommendedName>
</protein>
<sequence length="410" mass="46007">MLRSLFIYCFGSLLISSAAYATSINAVIGLDRSQVLEHGKNKLAIIPGSLTPLEESFPAILQSQKTPHDKWVYQINKNIRIEHKQRDLSFTGQLISVQSPMATFDIKIGNHVSQLPLNDFYLFPLEKEDSLAEATIPYVPLSYQTEELTWTPQLSLIIEGSRIAILQNAMLHNHSNIDITLENTLLHYFKQPVTQLTKSNRNLTAMAMEVAPQTQVQNIDNEILYPLSGKNIQIPARSDLLYPLPSSKSFIDKQMHSATLYTHQNSRGEIPLNFDYQLTFKLEKDSLPGQYQILWKKGQLLIPSRSIAISKARAGNIINVTTNKSQDISGQLTLLEASSRQLPSFQTWQTIITNHSSQVQNYAITHNTNAVVNLIKGKGVEKINANGVMVSGQVKPHSTKTVTYQIELKN</sequence>
<comment type="caution">
    <text evidence="2">The sequence shown here is derived from an EMBL/GenBank/DDBJ whole genome shotgun (WGS) entry which is preliminary data.</text>
</comment>
<keyword evidence="3" id="KW-1185">Reference proteome</keyword>
<organism evidence="2 3">
    <name type="scientific">Marinomonas sargassi</name>
    <dbReference type="NCBI Taxonomy" id="2984494"/>
    <lineage>
        <taxon>Bacteria</taxon>
        <taxon>Pseudomonadati</taxon>
        <taxon>Pseudomonadota</taxon>
        <taxon>Gammaproteobacteria</taxon>
        <taxon>Oceanospirillales</taxon>
        <taxon>Oceanospirillaceae</taxon>
        <taxon>Marinomonas</taxon>
    </lineage>
</organism>
<feature type="chain" id="PRO_5047451164" description="DUF4139 domain-containing protein" evidence="1">
    <location>
        <begin position="22"/>
        <end position="410"/>
    </location>
</feature>
<dbReference type="Proteomes" id="UP001209713">
    <property type="component" value="Unassembled WGS sequence"/>
</dbReference>